<protein>
    <submittedName>
        <fullName evidence="4">Aspartate aminotransferase family protein</fullName>
    </submittedName>
</protein>
<dbReference type="PANTHER" id="PTHR43094">
    <property type="entry name" value="AMINOTRANSFERASE"/>
    <property type="match status" value="1"/>
</dbReference>
<dbReference type="Pfam" id="PF00202">
    <property type="entry name" value="Aminotran_3"/>
    <property type="match status" value="1"/>
</dbReference>
<dbReference type="InterPro" id="IPR049704">
    <property type="entry name" value="Aminotrans_3_PPA_site"/>
</dbReference>
<dbReference type="Gene3D" id="3.40.640.10">
    <property type="entry name" value="Type I PLP-dependent aspartate aminotransferase-like (Major domain)"/>
    <property type="match status" value="1"/>
</dbReference>
<dbReference type="GO" id="GO:0030170">
    <property type="term" value="F:pyridoxal phosphate binding"/>
    <property type="evidence" value="ECO:0007669"/>
    <property type="project" value="InterPro"/>
</dbReference>
<dbReference type="GO" id="GO:0008483">
    <property type="term" value="F:transaminase activity"/>
    <property type="evidence" value="ECO:0007669"/>
    <property type="project" value="UniProtKB-KW"/>
</dbReference>
<dbReference type="Proteomes" id="UP000610846">
    <property type="component" value="Unassembled WGS sequence"/>
</dbReference>
<evidence type="ECO:0000256" key="1">
    <source>
        <dbReference type="ARBA" id="ARBA00008954"/>
    </source>
</evidence>
<evidence type="ECO:0000313" key="5">
    <source>
        <dbReference type="Proteomes" id="UP000610846"/>
    </source>
</evidence>
<dbReference type="EMBL" id="JACYHB010000002">
    <property type="protein sequence ID" value="MBD8078076.1"/>
    <property type="molecule type" value="Genomic_DNA"/>
</dbReference>
<sequence length="472" mass="50803">MTTEELARGTSRTRGDDRFVFHSWSAQGAISPLPVAGGAGAWFWDEDDNRYLDFASQLVNLNLGHQHPRLVAAIQAQAARLATVGPTFANDVRGELARLVTERAPGEAARPVSGPGADDRRWRVFFTNGGADAVENAVRLARLHTGRATVLAAYRSYHGNTTTAISLTGDPRRWPNEVAPDPHVRHFLGPYAYRSAFGARDDAEEGERALAHLREVVQLEGPGNVAAILLETIVGTNGVLIPPDGYLAGVRALCDEHGILLVTDEVMVGFGRVGEWFAVDRWGVVPDLVVFAKGVNSGYVPLGGVVIGEHVARTFDDRVFPGGLTYSGHPLACAVGVESIRVFEDDQILERVRRLGADLIGPRLREIADRHPSVGEVRGLGFFWAIELVRDQGTREPLVPFNASGPAAAPMAAVVAAIKERGVWPFVHFNRLHVAPPLVTSAADLEHGLAAIDAALDVADDHVGTPRTKESS</sequence>
<gene>
    <name evidence="4" type="ORF">IF651_03265</name>
</gene>
<dbReference type="Gene3D" id="3.90.1150.10">
    <property type="entry name" value="Aspartate Aminotransferase, domain 1"/>
    <property type="match status" value="1"/>
</dbReference>
<dbReference type="SUPFAM" id="SSF53383">
    <property type="entry name" value="PLP-dependent transferases"/>
    <property type="match status" value="1"/>
</dbReference>
<keyword evidence="4" id="KW-0032">Aminotransferase</keyword>
<evidence type="ECO:0000313" key="4">
    <source>
        <dbReference type="EMBL" id="MBD8078076.1"/>
    </source>
</evidence>
<proteinExistence type="inferred from homology"/>
<dbReference type="PROSITE" id="PS00600">
    <property type="entry name" value="AA_TRANSFER_CLASS_3"/>
    <property type="match status" value="1"/>
</dbReference>
<dbReference type="RefSeq" id="WP_191827664.1">
    <property type="nucleotide sequence ID" value="NZ_JACYHB010000002.1"/>
</dbReference>
<reference evidence="4" key="2">
    <citation type="submission" date="2020-09" db="EMBL/GenBank/DDBJ databases">
        <authorList>
            <person name="Yu Y."/>
        </authorList>
    </citation>
    <scope>NUCLEOTIDE SEQUENCE</scope>
    <source>
        <strain evidence="4">KCTC 49039</strain>
    </source>
</reference>
<reference evidence="4" key="1">
    <citation type="journal article" date="2018" name="Curr. Microbiol.">
        <title>Cellulosimicrobium arenosum sp. nov., Isolated from Marine Sediment Sand.</title>
        <authorList>
            <person name="Oh M."/>
            <person name="Kim J.H."/>
            <person name="Yoon J.H."/>
            <person name="Schumann P."/>
            <person name="Kim W."/>
        </authorList>
    </citation>
    <scope>NUCLEOTIDE SEQUENCE</scope>
    <source>
        <strain evidence="4">KCTC 49039</strain>
    </source>
</reference>
<dbReference type="NCBIfam" id="NF004718">
    <property type="entry name" value="PRK06062.1"/>
    <property type="match status" value="1"/>
</dbReference>
<keyword evidence="2 3" id="KW-0663">Pyridoxal phosphate</keyword>
<evidence type="ECO:0000256" key="3">
    <source>
        <dbReference type="RuleBase" id="RU003560"/>
    </source>
</evidence>
<keyword evidence="4" id="KW-0808">Transferase</keyword>
<dbReference type="CDD" id="cd00610">
    <property type="entry name" value="OAT_like"/>
    <property type="match status" value="1"/>
</dbReference>
<dbReference type="AlphaFoldDB" id="A0A927G6Z3"/>
<organism evidence="4 5">
    <name type="scientific">Cellulosimicrobium arenosum</name>
    <dbReference type="NCBI Taxonomy" id="2708133"/>
    <lineage>
        <taxon>Bacteria</taxon>
        <taxon>Bacillati</taxon>
        <taxon>Actinomycetota</taxon>
        <taxon>Actinomycetes</taxon>
        <taxon>Micrococcales</taxon>
        <taxon>Promicromonosporaceae</taxon>
        <taxon>Cellulosimicrobium</taxon>
    </lineage>
</organism>
<evidence type="ECO:0000256" key="2">
    <source>
        <dbReference type="ARBA" id="ARBA00022898"/>
    </source>
</evidence>
<accession>A0A927G6Z3</accession>
<name>A0A927G6Z3_9MICO</name>
<dbReference type="GO" id="GO:0005829">
    <property type="term" value="C:cytosol"/>
    <property type="evidence" value="ECO:0007669"/>
    <property type="project" value="TreeGrafter"/>
</dbReference>
<dbReference type="InterPro" id="IPR015422">
    <property type="entry name" value="PyrdxlP-dep_Trfase_small"/>
</dbReference>
<dbReference type="InterPro" id="IPR015424">
    <property type="entry name" value="PyrdxlP-dep_Trfase"/>
</dbReference>
<comment type="caution">
    <text evidence="4">The sequence shown here is derived from an EMBL/GenBank/DDBJ whole genome shotgun (WGS) entry which is preliminary data.</text>
</comment>
<comment type="similarity">
    <text evidence="1 3">Belongs to the class-III pyridoxal-phosphate-dependent aminotransferase family.</text>
</comment>
<keyword evidence="5" id="KW-1185">Reference proteome</keyword>
<dbReference type="InterPro" id="IPR015421">
    <property type="entry name" value="PyrdxlP-dep_Trfase_major"/>
</dbReference>
<dbReference type="InterPro" id="IPR005814">
    <property type="entry name" value="Aminotrans_3"/>
</dbReference>
<dbReference type="PANTHER" id="PTHR43094:SF1">
    <property type="entry name" value="AMINOTRANSFERASE CLASS-III"/>
    <property type="match status" value="1"/>
</dbReference>